<comment type="similarity">
    <text evidence="1">Belongs to the D-isomer specific 2-hydroxyacid dehydrogenase family.</text>
</comment>
<reference evidence="5" key="1">
    <citation type="submission" date="2018-05" db="EMBL/GenBank/DDBJ databases">
        <authorList>
            <person name="Lanie J.A."/>
            <person name="Ng W.-L."/>
            <person name="Kazmierczak K.M."/>
            <person name="Andrzejewski T.M."/>
            <person name="Davidsen T.M."/>
            <person name="Wayne K.J."/>
            <person name="Tettelin H."/>
            <person name="Glass J.I."/>
            <person name="Rusch D."/>
            <person name="Podicherti R."/>
            <person name="Tsui H.-C.T."/>
            <person name="Winkler M.E."/>
        </authorList>
    </citation>
    <scope>NUCLEOTIDE SEQUENCE</scope>
</reference>
<dbReference type="GO" id="GO:0016491">
    <property type="term" value="F:oxidoreductase activity"/>
    <property type="evidence" value="ECO:0007669"/>
    <property type="project" value="UniProtKB-KW"/>
</dbReference>
<evidence type="ECO:0000313" key="5">
    <source>
        <dbReference type="EMBL" id="SVD36702.1"/>
    </source>
</evidence>
<dbReference type="PANTHER" id="PTHR43761">
    <property type="entry name" value="D-ISOMER SPECIFIC 2-HYDROXYACID DEHYDROGENASE FAMILY PROTEIN (AFU_ORTHOLOGUE AFUA_1G13630)"/>
    <property type="match status" value="1"/>
</dbReference>
<dbReference type="AlphaFoldDB" id="A0A382UR67"/>
<protein>
    <recommendedName>
        <fullName evidence="4">D-isomer specific 2-hydroxyacid dehydrogenase NAD-binding domain-containing protein</fullName>
    </recommendedName>
</protein>
<dbReference type="GO" id="GO:0051287">
    <property type="term" value="F:NAD binding"/>
    <property type="evidence" value="ECO:0007669"/>
    <property type="project" value="InterPro"/>
</dbReference>
<evidence type="ECO:0000256" key="1">
    <source>
        <dbReference type="ARBA" id="ARBA00005854"/>
    </source>
</evidence>
<dbReference type="PANTHER" id="PTHR43761:SF1">
    <property type="entry name" value="D-ISOMER SPECIFIC 2-HYDROXYACID DEHYDROGENASE CATALYTIC DOMAIN-CONTAINING PROTEIN-RELATED"/>
    <property type="match status" value="1"/>
</dbReference>
<accession>A0A382UR67</accession>
<evidence type="ECO:0000256" key="3">
    <source>
        <dbReference type="ARBA" id="ARBA00023027"/>
    </source>
</evidence>
<dbReference type="Pfam" id="PF02826">
    <property type="entry name" value="2-Hacid_dh_C"/>
    <property type="match status" value="1"/>
</dbReference>
<gene>
    <name evidence="5" type="ORF">METZ01_LOCUS389556</name>
</gene>
<sequence>DGYEKALGVDRVHSLEDLAKTSDIVSIHTPLSEETNKMIGERFFSVLKPGATIINTARGQIIDLEALYEAMLNNTVRAAGLDVLPIEPSDDSQTLIHAWEKSELWIRDRLVITPHVAFYSPESYEEMRRKAAEEALRVVEGEEARNCVN</sequence>
<dbReference type="SUPFAM" id="SSF51735">
    <property type="entry name" value="NAD(P)-binding Rossmann-fold domains"/>
    <property type="match status" value="1"/>
</dbReference>
<keyword evidence="3" id="KW-0520">NAD</keyword>
<dbReference type="InterPro" id="IPR006140">
    <property type="entry name" value="D-isomer_DH_NAD-bd"/>
</dbReference>
<proteinExistence type="inferred from homology"/>
<evidence type="ECO:0000259" key="4">
    <source>
        <dbReference type="Pfam" id="PF02826"/>
    </source>
</evidence>
<dbReference type="InterPro" id="IPR036291">
    <property type="entry name" value="NAD(P)-bd_dom_sf"/>
</dbReference>
<evidence type="ECO:0000256" key="2">
    <source>
        <dbReference type="ARBA" id="ARBA00023002"/>
    </source>
</evidence>
<dbReference type="InterPro" id="IPR050418">
    <property type="entry name" value="D-iso_2-hydroxyacid_DH_PdxB"/>
</dbReference>
<keyword evidence="2" id="KW-0560">Oxidoreductase</keyword>
<organism evidence="5">
    <name type="scientific">marine metagenome</name>
    <dbReference type="NCBI Taxonomy" id="408172"/>
    <lineage>
        <taxon>unclassified sequences</taxon>
        <taxon>metagenomes</taxon>
        <taxon>ecological metagenomes</taxon>
    </lineage>
</organism>
<feature type="non-terminal residue" evidence="5">
    <location>
        <position position="1"/>
    </location>
</feature>
<name>A0A382UR67_9ZZZZ</name>
<feature type="domain" description="D-isomer specific 2-hydroxyacid dehydrogenase NAD-binding" evidence="4">
    <location>
        <begin position="5"/>
        <end position="117"/>
    </location>
</feature>
<dbReference type="Gene3D" id="3.40.50.720">
    <property type="entry name" value="NAD(P)-binding Rossmann-like Domain"/>
    <property type="match status" value="2"/>
</dbReference>
<dbReference type="EMBL" id="UINC01146143">
    <property type="protein sequence ID" value="SVD36702.1"/>
    <property type="molecule type" value="Genomic_DNA"/>
</dbReference>